<organism evidence="1 2">
    <name type="scientific">Eisenbergiella tayi</name>
    <dbReference type="NCBI Taxonomy" id="1432052"/>
    <lineage>
        <taxon>Bacteria</taxon>
        <taxon>Bacillati</taxon>
        <taxon>Bacillota</taxon>
        <taxon>Clostridia</taxon>
        <taxon>Lachnospirales</taxon>
        <taxon>Lachnospiraceae</taxon>
        <taxon>Eisenbergiella</taxon>
    </lineage>
</organism>
<dbReference type="EMBL" id="MCGI01000006">
    <property type="protein sequence ID" value="ODM08321.1"/>
    <property type="molecule type" value="Genomic_DNA"/>
</dbReference>
<comment type="caution">
    <text evidence="1">The sequence shown here is derived from an EMBL/GenBank/DDBJ whole genome shotgun (WGS) entry which is preliminary data.</text>
</comment>
<accession>A0A1E3AIQ4</accession>
<name>A0A1E3AIQ4_9FIRM</name>
<sequence>MNEELLMEVLSQSRKKYGCVSEIGRMTKELAEALSRNDKVSAQLLLEMRGEEMAKADTCEKNIRLLVEEAGIQDRERLECLLYRKGEYGKPEEESGQEAILVKQINDVNTKIRDILKNAITVDKVVSKRMAGEESFYKE</sequence>
<protein>
    <submittedName>
        <fullName evidence="1">Uncharacterized protein</fullName>
    </submittedName>
</protein>
<dbReference type="RefSeq" id="WP_009250538.1">
    <property type="nucleotide sequence ID" value="NZ_CABMHK010000138.1"/>
</dbReference>
<dbReference type="AlphaFoldDB" id="A0A1E3AIQ4"/>
<evidence type="ECO:0000313" key="2">
    <source>
        <dbReference type="Proteomes" id="UP000095003"/>
    </source>
</evidence>
<evidence type="ECO:0000313" key="1">
    <source>
        <dbReference type="EMBL" id="ODM08321.1"/>
    </source>
</evidence>
<dbReference type="Proteomes" id="UP000095003">
    <property type="component" value="Unassembled WGS sequence"/>
</dbReference>
<reference evidence="1 2" key="1">
    <citation type="submission" date="2016-07" db="EMBL/GenBank/DDBJ databases">
        <title>Characterization of isolates of Eisenbergiella tayi derived from blood cultures, using whole genome sequencing.</title>
        <authorList>
            <person name="Burdz T."/>
            <person name="Wiebe D."/>
            <person name="Huynh C."/>
            <person name="Bernard K."/>
        </authorList>
    </citation>
    <scope>NUCLEOTIDE SEQUENCE [LARGE SCALE GENOMIC DNA]</scope>
    <source>
        <strain evidence="1 2">NML 120489</strain>
    </source>
</reference>
<proteinExistence type="predicted"/>
<gene>
    <name evidence="1" type="ORF">BEH84_05646</name>
</gene>